<dbReference type="InterPro" id="IPR003265">
    <property type="entry name" value="HhH-GPD_domain"/>
</dbReference>
<dbReference type="InterPro" id="IPR015797">
    <property type="entry name" value="NUDIX_hydrolase-like_dom_sf"/>
</dbReference>
<evidence type="ECO:0000256" key="8">
    <source>
        <dbReference type="ARBA" id="ARBA00022763"/>
    </source>
</evidence>
<dbReference type="GO" id="GO:0035485">
    <property type="term" value="F:adenine/guanine mispair binding"/>
    <property type="evidence" value="ECO:0007669"/>
    <property type="project" value="TreeGrafter"/>
</dbReference>
<keyword evidence="9" id="KW-0378">Hydrolase</keyword>
<dbReference type="GO" id="GO:0034039">
    <property type="term" value="F:8-oxo-7,8-dihydroguanine DNA N-glycosylase activity"/>
    <property type="evidence" value="ECO:0007669"/>
    <property type="project" value="TreeGrafter"/>
</dbReference>
<dbReference type="CDD" id="cd00056">
    <property type="entry name" value="ENDO3c"/>
    <property type="match status" value="1"/>
</dbReference>
<dbReference type="Gene3D" id="1.10.340.30">
    <property type="entry name" value="Hypothetical protein, domain 2"/>
    <property type="match status" value="1"/>
</dbReference>
<dbReference type="PANTHER" id="PTHR42944:SF1">
    <property type="entry name" value="ADENINE DNA GLYCOSYLASE"/>
    <property type="match status" value="1"/>
</dbReference>
<evidence type="ECO:0000256" key="11">
    <source>
        <dbReference type="ARBA" id="ARBA00023014"/>
    </source>
</evidence>
<dbReference type="FunFam" id="1.10.340.30:FF:000002">
    <property type="entry name" value="Adenine DNA glycosylase"/>
    <property type="match status" value="1"/>
</dbReference>
<dbReference type="InterPro" id="IPR044298">
    <property type="entry name" value="MIG/MutY"/>
</dbReference>
<keyword evidence="12" id="KW-0234">DNA repair</keyword>
<dbReference type="InterPro" id="IPR029119">
    <property type="entry name" value="MutY_C"/>
</dbReference>
<evidence type="ECO:0000256" key="1">
    <source>
        <dbReference type="ARBA" id="ARBA00000843"/>
    </source>
</evidence>
<dbReference type="Gene3D" id="3.90.79.10">
    <property type="entry name" value="Nucleoside Triphosphate Pyrophosphohydrolase"/>
    <property type="match status" value="1"/>
</dbReference>
<dbReference type="AlphaFoldDB" id="A0A4R6W9P4"/>
<evidence type="ECO:0000256" key="4">
    <source>
        <dbReference type="ARBA" id="ARBA00012045"/>
    </source>
</evidence>
<dbReference type="CDD" id="cd03431">
    <property type="entry name" value="NUDIX_DNA_Glycosylase_C-MutY"/>
    <property type="match status" value="1"/>
</dbReference>
<dbReference type="SUPFAM" id="SSF48150">
    <property type="entry name" value="DNA-glycosylase"/>
    <property type="match status" value="1"/>
</dbReference>
<evidence type="ECO:0000256" key="13">
    <source>
        <dbReference type="ARBA" id="ARBA00023295"/>
    </source>
</evidence>
<evidence type="ECO:0000256" key="2">
    <source>
        <dbReference type="ARBA" id="ARBA00002933"/>
    </source>
</evidence>
<dbReference type="Pfam" id="PF00633">
    <property type="entry name" value="HHH"/>
    <property type="match status" value="1"/>
</dbReference>
<feature type="domain" description="HhH-GPD" evidence="15">
    <location>
        <begin position="62"/>
        <end position="213"/>
    </location>
</feature>
<evidence type="ECO:0000259" key="15">
    <source>
        <dbReference type="SMART" id="SM00478"/>
    </source>
</evidence>
<gene>
    <name evidence="16" type="ORF">CLV99_3610</name>
</gene>
<dbReference type="GO" id="GO:0046872">
    <property type="term" value="F:metal ion binding"/>
    <property type="evidence" value="ECO:0007669"/>
    <property type="project" value="UniProtKB-UniRule"/>
</dbReference>
<dbReference type="GO" id="GO:0006298">
    <property type="term" value="P:mismatch repair"/>
    <property type="evidence" value="ECO:0007669"/>
    <property type="project" value="TreeGrafter"/>
</dbReference>
<keyword evidence="10 14" id="KW-0408">Iron</keyword>
<dbReference type="EMBL" id="SNYV01000016">
    <property type="protein sequence ID" value="TDQ75915.1"/>
    <property type="molecule type" value="Genomic_DNA"/>
</dbReference>
<dbReference type="InterPro" id="IPR005760">
    <property type="entry name" value="A/G_AdeGlyc_MutY"/>
</dbReference>
<evidence type="ECO:0000256" key="5">
    <source>
        <dbReference type="ARBA" id="ARBA00022023"/>
    </source>
</evidence>
<dbReference type="GO" id="GO:0006284">
    <property type="term" value="P:base-excision repair"/>
    <property type="evidence" value="ECO:0007669"/>
    <property type="project" value="UniProtKB-UniRule"/>
</dbReference>
<protein>
    <recommendedName>
        <fullName evidence="5 14">Adenine DNA glycosylase</fullName>
        <ecNumber evidence="4 14">3.2.2.31</ecNumber>
    </recommendedName>
</protein>
<dbReference type="PANTHER" id="PTHR42944">
    <property type="entry name" value="ADENINE DNA GLYCOSYLASE"/>
    <property type="match status" value="1"/>
</dbReference>
<keyword evidence="8 14" id="KW-0227">DNA damage</keyword>
<evidence type="ECO:0000256" key="10">
    <source>
        <dbReference type="ARBA" id="ARBA00023004"/>
    </source>
</evidence>
<organism evidence="16 17">
    <name type="scientific">Sphingobacterium yanglingense</name>
    <dbReference type="NCBI Taxonomy" id="1437280"/>
    <lineage>
        <taxon>Bacteria</taxon>
        <taxon>Pseudomonadati</taxon>
        <taxon>Bacteroidota</taxon>
        <taxon>Sphingobacteriia</taxon>
        <taxon>Sphingobacteriales</taxon>
        <taxon>Sphingobacteriaceae</taxon>
        <taxon>Sphingobacterium</taxon>
    </lineage>
</organism>
<evidence type="ECO:0000313" key="17">
    <source>
        <dbReference type="Proteomes" id="UP000295292"/>
    </source>
</evidence>
<dbReference type="NCBIfam" id="TIGR01084">
    <property type="entry name" value="mutY"/>
    <property type="match status" value="1"/>
</dbReference>
<keyword evidence="11" id="KW-0411">Iron-sulfur</keyword>
<name>A0A4R6W9P4_9SPHI</name>
<comment type="similarity">
    <text evidence="3 14">Belongs to the Nth/MutY family.</text>
</comment>
<evidence type="ECO:0000313" key="16">
    <source>
        <dbReference type="EMBL" id="TDQ75915.1"/>
    </source>
</evidence>
<dbReference type="EC" id="3.2.2.31" evidence="4 14"/>
<dbReference type="SMART" id="SM00478">
    <property type="entry name" value="ENDO3c"/>
    <property type="match status" value="1"/>
</dbReference>
<comment type="cofactor">
    <cofactor evidence="14">
        <name>[4Fe-4S] cluster</name>
        <dbReference type="ChEBI" id="CHEBI:49883"/>
    </cofactor>
    <text evidence="14">Binds 1 [4Fe-4S] cluster.</text>
</comment>
<proteinExistence type="inferred from homology"/>
<accession>A0A4R6W9P4</accession>
<dbReference type="Pfam" id="PF00730">
    <property type="entry name" value="HhH-GPD"/>
    <property type="match status" value="1"/>
</dbReference>
<dbReference type="GO" id="GO:0000701">
    <property type="term" value="F:purine-specific mismatch base pair DNA N-glycosylase activity"/>
    <property type="evidence" value="ECO:0007669"/>
    <property type="project" value="UniProtKB-EC"/>
</dbReference>
<dbReference type="SUPFAM" id="SSF55811">
    <property type="entry name" value="Nudix"/>
    <property type="match status" value="1"/>
</dbReference>
<dbReference type="GO" id="GO:0032357">
    <property type="term" value="F:oxidized purine DNA binding"/>
    <property type="evidence" value="ECO:0007669"/>
    <property type="project" value="TreeGrafter"/>
</dbReference>
<evidence type="ECO:0000256" key="7">
    <source>
        <dbReference type="ARBA" id="ARBA00022723"/>
    </source>
</evidence>
<evidence type="ECO:0000256" key="14">
    <source>
        <dbReference type="RuleBase" id="RU365096"/>
    </source>
</evidence>
<dbReference type="InterPro" id="IPR000445">
    <property type="entry name" value="HhH_motif"/>
</dbReference>
<sequence>MCLSINLLLLIFNMLLLNYVKNAHFCAMSFANKLIEWYRLEGRDLPWRKTQDPYIIWLSEVILQQTRVEQGLPYFYTFAEHFPSVTEFATADEDEVLRLWQGLGYYSRARNMHKAAKIVEQDYQGQFPSDYERLLSLPGIGEYTAAAISSFSVGECKAVLDGNVFRVLSRVFGISTAINTGEGKKLFQSLAQDLISASDPGTYNHAIMDFGATVCKPKAPLCVDCVFRGECAAFEEDTVGALPVKLKAKKSRDRYFNYFVIEDDGMILMSKRGSEDVWANMYEFPLIETKDQLELKDLIHTEEYRATFGDAVVEPFGGVTKHILSHQNIYARFFRLPNAKDILEKKDTWHYFLLENLDKLAKHKLVFSFIDKYL</sequence>
<reference evidence="16 17" key="1">
    <citation type="submission" date="2019-03" db="EMBL/GenBank/DDBJ databases">
        <title>Genomic Encyclopedia of Archaeal and Bacterial Type Strains, Phase II (KMG-II): from individual species to whole genera.</title>
        <authorList>
            <person name="Goeker M."/>
        </authorList>
    </citation>
    <scope>NUCLEOTIDE SEQUENCE [LARGE SCALE GENOMIC DNA]</scope>
    <source>
        <strain evidence="16 17">DSM 28353</strain>
    </source>
</reference>
<dbReference type="Proteomes" id="UP000295292">
    <property type="component" value="Unassembled WGS sequence"/>
</dbReference>
<comment type="function">
    <text evidence="2">Adenine glycosylase active on G-A mispairs. MutY also corrects error-prone DNA synthesis past GO lesions which are due to the oxidatively damaged form of guanine: 7,8-dihydro-8-oxoguanine (8-oxo-dGTP).</text>
</comment>
<keyword evidence="6" id="KW-0004">4Fe-4S</keyword>
<dbReference type="GO" id="GO:0051539">
    <property type="term" value="F:4 iron, 4 sulfur cluster binding"/>
    <property type="evidence" value="ECO:0007669"/>
    <property type="project" value="UniProtKB-UniRule"/>
</dbReference>
<evidence type="ECO:0000256" key="6">
    <source>
        <dbReference type="ARBA" id="ARBA00022485"/>
    </source>
</evidence>
<dbReference type="Pfam" id="PF14815">
    <property type="entry name" value="NUDIX_4"/>
    <property type="match status" value="1"/>
</dbReference>
<dbReference type="Gene3D" id="1.10.1670.10">
    <property type="entry name" value="Helix-hairpin-Helix base-excision DNA repair enzymes (C-terminal)"/>
    <property type="match status" value="1"/>
</dbReference>
<evidence type="ECO:0000256" key="3">
    <source>
        <dbReference type="ARBA" id="ARBA00008343"/>
    </source>
</evidence>
<keyword evidence="7" id="KW-0479">Metal-binding</keyword>
<evidence type="ECO:0000256" key="9">
    <source>
        <dbReference type="ARBA" id="ARBA00022801"/>
    </source>
</evidence>
<dbReference type="InterPro" id="IPR011257">
    <property type="entry name" value="DNA_glycosylase"/>
</dbReference>
<keyword evidence="17" id="KW-1185">Reference proteome</keyword>
<dbReference type="InterPro" id="IPR023170">
    <property type="entry name" value="HhH_base_excis_C"/>
</dbReference>
<keyword evidence="13 14" id="KW-0326">Glycosidase</keyword>
<comment type="catalytic activity">
    <reaction evidence="1 14">
        <text>Hydrolyzes free adenine bases from 7,8-dihydro-8-oxoguanine:adenine mismatched double-stranded DNA, leaving an apurinic site.</text>
        <dbReference type="EC" id="3.2.2.31"/>
    </reaction>
</comment>
<evidence type="ECO:0000256" key="12">
    <source>
        <dbReference type="ARBA" id="ARBA00023204"/>
    </source>
</evidence>
<comment type="caution">
    <text evidence="16">The sequence shown here is derived from an EMBL/GenBank/DDBJ whole genome shotgun (WGS) entry which is preliminary data.</text>
</comment>